<evidence type="ECO:0008006" key="14">
    <source>
        <dbReference type="Google" id="ProtNLM"/>
    </source>
</evidence>
<feature type="transmembrane region" description="Helical" evidence="9">
    <location>
        <begin position="93"/>
        <end position="114"/>
    </location>
</feature>
<dbReference type="InterPro" id="IPR044751">
    <property type="entry name" value="Ion_transp-like_CBS"/>
</dbReference>
<evidence type="ECO:0000256" key="2">
    <source>
        <dbReference type="ARBA" id="ARBA00022692"/>
    </source>
</evidence>
<evidence type="ECO:0000256" key="5">
    <source>
        <dbReference type="ARBA" id="ARBA00023122"/>
    </source>
</evidence>
<dbReference type="SMART" id="SM01091">
    <property type="entry name" value="CorC_HlyC"/>
    <property type="match status" value="1"/>
</dbReference>
<keyword evidence="6 8" id="KW-0472">Membrane</keyword>
<dbReference type="STRING" id="1176587.A8C56_00145"/>
<keyword evidence="3" id="KW-0677">Repeat</keyword>
<dbReference type="PROSITE" id="PS51846">
    <property type="entry name" value="CNNM"/>
    <property type="match status" value="1"/>
</dbReference>
<dbReference type="PANTHER" id="PTHR22777">
    <property type="entry name" value="HEMOLYSIN-RELATED"/>
    <property type="match status" value="1"/>
</dbReference>
<dbReference type="InterPro" id="IPR000644">
    <property type="entry name" value="CBS_dom"/>
</dbReference>
<sequence>MEWQLIMWIASLLFMIFFAGVEMAFFSVSRLSIELKRKQGSLTGRMLGKFVDAPAVFWGTTVIGYIVALTIFVLQTSEVLIPFWQKMGIDSRFWQIVLEIAFNTIVILLFVEFIPRAVFRANSSPLLSGLAFIINFFIWLFYPITAALFRLANWILKYVFNVRLDKNKSPFARNDLQFMFRDSRKTLREETSTHLLENAQELANIKIRQSMVPRKEIIAVEINDSVENLAKKFVETKRSRIIVYESNIDNILGFVHELDMFKRPGHIEDILIPIIAVPESMTAVGLINKFSKESKSIAWVVDEFGGTAGVITMEDILEELFGEIWDEYDTQLFVEKRIAEDEYIFSGRLELDYLERKYGFELENIEDSETLSGYIINFYETIPVQKERIIIGDFEFDILAVSDTRIEMVKMKKLK</sequence>
<feature type="transmembrane region" description="Helical" evidence="9">
    <location>
        <begin position="50"/>
        <end position="73"/>
    </location>
</feature>
<dbReference type="SUPFAM" id="SSF56176">
    <property type="entry name" value="FAD-binding/transporter-associated domain-like"/>
    <property type="match status" value="1"/>
</dbReference>
<keyword evidence="13" id="KW-1185">Reference proteome</keyword>
<evidence type="ECO:0000259" key="11">
    <source>
        <dbReference type="PROSITE" id="PS51846"/>
    </source>
</evidence>
<dbReference type="PROSITE" id="PS51371">
    <property type="entry name" value="CBS"/>
    <property type="match status" value="1"/>
</dbReference>
<dbReference type="GO" id="GO:0005886">
    <property type="term" value="C:plasma membrane"/>
    <property type="evidence" value="ECO:0007669"/>
    <property type="project" value="TreeGrafter"/>
</dbReference>
<evidence type="ECO:0000313" key="12">
    <source>
        <dbReference type="EMBL" id="ANH79594.1"/>
    </source>
</evidence>
<evidence type="ECO:0000259" key="10">
    <source>
        <dbReference type="PROSITE" id="PS51371"/>
    </source>
</evidence>
<evidence type="ECO:0000256" key="3">
    <source>
        <dbReference type="ARBA" id="ARBA00022737"/>
    </source>
</evidence>
<dbReference type="EMBL" id="CP015772">
    <property type="protein sequence ID" value="ANH79594.1"/>
    <property type="molecule type" value="Genomic_DNA"/>
</dbReference>
<evidence type="ECO:0000256" key="1">
    <source>
        <dbReference type="ARBA" id="ARBA00004141"/>
    </source>
</evidence>
<feature type="transmembrane region" description="Helical" evidence="9">
    <location>
        <begin position="126"/>
        <end position="149"/>
    </location>
</feature>
<organism evidence="12 13">
    <name type="scientific">Niabella ginsenosidivorans</name>
    <dbReference type="NCBI Taxonomy" id="1176587"/>
    <lineage>
        <taxon>Bacteria</taxon>
        <taxon>Pseudomonadati</taxon>
        <taxon>Bacteroidota</taxon>
        <taxon>Chitinophagia</taxon>
        <taxon>Chitinophagales</taxon>
        <taxon>Chitinophagaceae</taxon>
        <taxon>Niabella</taxon>
    </lineage>
</organism>
<keyword evidence="2 8" id="KW-0812">Transmembrane</keyword>
<proteinExistence type="predicted"/>
<reference evidence="12 13" key="1">
    <citation type="submission" date="2016-05" db="EMBL/GenBank/DDBJ databases">
        <title>Niabella ginsenosidivorans BS26 whole genome sequencing.</title>
        <authorList>
            <person name="Im W.T."/>
            <person name="Siddiqi M.Z."/>
        </authorList>
    </citation>
    <scope>NUCLEOTIDE SEQUENCE [LARGE SCALE GENOMIC DNA]</scope>
    <source>
        <strain evidence="12 13">BS26</strain>
    </source>
</reference>
<keyword evidence="5 7" id="KW-0129">CBS domain</keyword>
<evidence type="ECO:0000313" key="13">
    <source>
        <dbReference type="Proteomes" id="UP000077667"/>
    </source>
</evidence>
<dbReference type="Gene3D" id="3.10.580.10">
    <property type="entry name" value="CBS-domain"/>
    <property type="match status" value="1"/>
</dbReference>
<dbReference type="KEGG" id="nia:A8C56_00145"/>
<dbReference type="Proteomes" id="UP000077667">
    <property type="component" value="Chromosome"/>
</dbReference>
<dbReference type="CDD" id="cd04590">
    <property type="entry name" value="CBS_pair_CorC_HlyC_assoc"/>
    <property type="match status" value="1"/>
</dbReference>
<dbReference type="AlphaFoldDB" id="A0A1A9HZ46"/>
<evidence type="ECO:0000256" key="9">
    <source>
        <dbReference type="SAM" id="Phobius"/>
    </source>
</evidence>
<dbReference type="GO" id="GO:0050660">
    <property type="term" value="F:flavin adenine dinucleotide binding"/>
    <property type="evidence" value="ECO:0007669"/>
    <property type="project" value="InterPro"/>
</dbReference>
<dbReference type="SUPFAM" id="SSF54631">
    <property type="entry name" value="CBS-domain pair"/>
    <property type="match status" value="1"/>
</dbReference>
<dbReference type="OrthoDB" id="9798188at2"/>
<dbReference type="Pfam" id="PF03471">
    <property type="entry name" value="CorC_HlyC"/>
    <property type="match status" value="1"/>
</dbReference>
<dbReference type="InterPro" id="IPR005170">
    <property type="entry name" value="Transptr-assoc_dom"/>
</dbReference>
<accession>A0A1A9HZ46</accession>
<dbReference type="Pfam" id="PF01595">
    <property type="entry name" value="CNNM"/>
    <property type="match status" value="1"/>
</dbReference>
<keyword evidence="4 8" id="KW-1133">Transmembrane helix</keyword>
<dbReference type="InterPro" id="IPR046342">
    <property type="entry name" value="CBS_dom_sf"/>
</dbReference>
<evidence type="ECO:0000256" key="7">
    <source>
        <dbReference type="PROSITE-ProRule" id="PRU00703"/>
    </source>
</evidence>
<gene>
    <name evidence="12" type="ORF">A8C56_00145</name>
</gene>
<evidence type="ECO:0000256" key="8">
    <source>
        <dbReference type="PROSITE-ProRule" id="PRU01193"/>
    </source>
</evidence>
<feature type="transmembrane region" description="Helical" evidence="9">
    <location>
        <begin position="6"/>
        <end position="29"/>
    </location>
</feature>
<dbReference type="InterPro" id="IPR002550">
    <property type="entry name" value="CNNM"/>
</dbReference>
<dbReference type="PANTHER" id="PTHR22777:SF17">
    <property type="entry name" value="UPF0053 PROTEIN SLL0260"/>
    <property type="match status" value="1"/>
</dbReference>
<protein>
    <recommendedName>
        <fullName evidence="14">Hemolysin</fullName>
    </recommendedName>
</protein>
<feature type="domain" description="CBS" evidence="10">
    <location>
        <begin position="270"/>
        <end position="327"/>
    </location>
</feature>
<dbReference type="RefSeq" id="WP_067750510.1">
    <property type="nucleotide sequence ID" value="NZ_CP015772.1"/>
</dbReference>
<dbReference type="Gene3D" id="3.30.465.10">
    <property type="match status" value="1"/>
</dbReference>
<dbReference type="Pfam" id="PF00571">
    <property type="entry name" value="CBS"/>
    <property type="match status" value="2"/>
</dbReference>
<dbReference type="InterPro" id="IPR036318">
    <property type="entry name" value="FAD-bd_PCMH-like_sf"/>
</dbReference>
<evidence type="ECO:0000256" key="4">
    <source>
        <dbReference type="ARBA" id="ARBA00022989"/>
    </source>
</evidence>
<evidence type="ECO:0000256" key="6">
    <source>
        <dbReference type="ARBA" id="ARBA00023136"/>
    </source>
</evidence>
<comment type="subcellular location">
    <subcellularLocation>
        <location evidence="1">Membrane</location>
        <topology evidence="1">Multi-pass membrane protein</topology>
    </subcellularLocation>
</comment>
<name>A0A1A9HZ46_9BACT</name>
<feature type="domain" description="CNNM transmembrane" evidence="11">
    <location>
        <begin position="1"/>
        <end position="195"/>
    </location>
</feature>
<dbReference type="InterPro" id="IPR016169">
    <property type="entry name" value="FAD-bd_PCMH_sub2"/>
</dbReference>